<gene>
    <name evidence="4" type="ORF">HKN21_09825</name>
</gene>
<proteinExistence type="inferred from homology"/>
<dbReference type="EMBL" id="JABDJR010000390">
    <property type="protein sequence ID" value="NNF07047.1"/>
    <property type="molecule type" value="Genomic_DNA"/>
</dbReference>
<dbReference type="PANTHER" id="PTHR30036">
    <property type="entry name" value="D-XYLOSE-BINDING PERIPLASMIC PROTEIN"/>
    <property type="match status" value="1"/>
</dbReference>
<protein>
    <submittedName>
        <fullName evidence="4">Sugar ABC transporter substrate-binding protein</fullName>
    </submittedName>
</protein>
<evidence type="ECO:0000259" key="3">
    <source>
        <dbReference type="Pfam" id="PF13407"/>
    </source>
</evidence>
<evidence type="ECO:0000313" key="5">
    <source>
        <dbReference type="Proteomes" id="UP000547674"/>
    </source>
</evidence>
<dbReference type="Gene3D" id="3.40.50.2300">
    <property type="match status" value="2"/>
</dbReference>
<sequence>MGYARRISFSTALAWCFCLCVFVPGIAETFIVVSHGQANDPFWNVVKNGVDIAGKDMGVEVDYRAPETFDVVAMAQLIEAAVQQEPDGLIISIPDGDALKGAVQKAVAAGIPVVSMNSGSDVAQELGVLFHVGQDEYDAGVGAGKRMKTLGVKKLVVINHEVGNVALDLRGQGVRDGFGGDVPIIPTAANTVDDVYAKVKATFQADDSIDGVVTLGGSNAGEPALKALKEMGLAGDVALGTFDLSPAILESLEAGQMTFAIDQQQFLQGYLPVVHLALYSRYKVLPGGDLPTGPGFVTQENAADVISLSAKGLR</sequence>
<reference evidence="4 5" key="1">
    <citation type="submission" date="2020-03" db="EMBL/GenBank/DDBJ databases">
        <title>Metabolic flexibility allows generalist bacteria to become dominant in a frequently disturbed ecosystem.</title>
        <authorList>
            <person name="Chen Y.-J."/>
            <person name="Leung P.M."/>
            <person name="Bay S.K."/>
            <person name="Hugenholtz P."/>
            <person name="Kessler A.J."/>
            <person name="Shelley G."/>
            <person name="Waite D.W."/>
            <person name="Cook P.L."/>
            <person name="Greening C."/>
        </authorList>
    </citation>
    <scope>NUCLEOTIDE SEQUENCE [LARGE SCALE GENOMIC DNA]</scope>
    <source>
        <strain evidence="4">SS_bin_28</strain>
    </source>
</reference>
<dbReference type="SUPFAM" id="SSF53822">
    <property type="entry name" value="Periplasmic binding protein-like I"/>
    <property type="match status" value="1"/>
</dbReference>
<feature type="domain" description="Periplasmic binding protein" evidence="3">
    <location>
        <begin position="32"/>
        <end position="274"/>
    </location>
</feature>
<dbReference type="GO" id="GO:0030246">
    <property type="term" value="F:carbohydrate binding"/>
    <property type="evidence" value="ECO:0007669"/>
    <property type="project" value="TreeGrafter"/>
</dbReference>
<dbReference type="InterPro" id="IPR025997">
    <property type="entry name" value="SBP_2_dom"/>
</dbReference>
<dbReference type="AlphaFoldDB" id="A0A7Y2E9R7"/>
<comment type="caution">
    <text evidence="4">The sequence shown here is derived from an EMBL/GenBank/DDBJ whole genome shotgun (WGS) entry which is preliminary data.</text>
</comment>
<dbReference type="Proteomes" id="UP000547674">
    <property type="component" value="Unassembled WGS sequence"/>
</dbReference>
<dbReference type="PANTHER" id="PTHR30036:SF7">
    <property type="entry name" value="ABC TRANSPORTER PERIPLASMIC-BINDING PROTEIN YPHF"/>
    <property type="match status" value="1"/>
</dbReference>
<evidence type="ECO:0000256" key="1">
    <source>
        <dbReference type="ARBA" id="ARBA00004196"/>
    </source>
</evidence>
<dbReference type="InterPro" id="IPR028082">
    <property type="entry name" value="Peripla_BP_I"/>
</dbReference>
<comment type="subcellular location">
    <subcellularLocation>
        <location evidence="1">Cell envelope</location>
    </subcellularLocation>
</comment>
<organism evidence="4 5">
    <name type="scientific">Eiseniibacteriota bacterium</name>
    <dbReference type="NCBI Taxonomy" id="2212470"/>
    <lineage>
        <taxon>Bacteria</taxon>
        <taxon>Candidatus Eiseniibacteriota</taxon>
    </lineage>
</organism>
<evidence type="ECO:0000256" key="2">
    <source>
        <dbReference type="ARBA" id="ARBA00007639"/>
    </source>
</evidence>
<dbReference type="InterPro" id="IPR050555">
    <property type="entry name" value="Bact_Solute-Bind_Prot2"/>
</dbReference>
<dbReference type="GO" id="GO:0030288">
    <property type="term" value="C:outer membrane-bounded periplasmic space"/>
    <property type="evidence" value="ECO:0007669"/>
    <property type="project" value="TreeGrafter"/>
</dbReference>
<dbReference type="CDD" id="cd06312">
    <property type="entry name" value="PBP1_ABC_sugar_binding-like"/>
    <property type="match status" value="1"/>
</dbReference>
<name>A0A7Y2E9R7_UNCEI</name>
<accession>A0A7Y2E9R7</accession>
<evidence type="ECO:0000313" key="4">
    <source>
        <dbReference type="EMBL" id="NNF07047.1"/>
    </source>
</evidence>
<comment type="similarity">
    <text evidence="2">Belongs to the bacterial solute-binding protein 2 family.</text>
</comment>
<dbReference type="Pfam" id="PF13407">
    <property type="entry name" value="Peripla_BP_4"/>
    <property type="match status" value="1"/>
</dbReference>